<feature type="transmembrane region" description="Helical" evidence="8">
    <location>
        <begin position="159"/>
        <end position="186"/>
    </location>
</feature>
<evidence type="ECO:0000313" key="10">
    <source>
        <dbReference type="Proteomes" id="UP000198519"/>
    </source>
</evidence>
<name>A0A1I4PZ57_9GAMM</name>
<evidence type="ECO:0000256" key="3">
    <source>
        <dbReference type="ARBA" id="ARBA00022692"/>
    </source>
</evidence>
<keyword evidence="10" id="KW-1185">Reference proteome</keyword>
<feature type="transmembrane region" description="Helical" evidence="8">
    <location>
        <begin position="6"/>
        <end position="25"/>
    </location>
</feature>
<gene>
    <name evidence="9" type="ORF">SAMN04487963_2087</name>
</gene>
<dbReference type="Proteomes" id="UP000198519">
    <property type="component" value="Unassembled WGS sequence"/>
</dbReference>
<keyword evidence="3 6" id="KW-0812">Transmembrane</keyword>
<feature type="transmembrane region" description="Helical" evidence="8">
    <location>
        <begin position="61"/>
        <end position="82"/>
    </location>
</feature>
<dbReference type="PANTHER" id="PTHR30477">
    <property type="entry name" value="ABC-TRANSPORTER METAL-BINDING PROTEIN"/>
    <property type="match status" value="1"/>
</dbReference>
<evidence type="ECO:0000256" key="5">
    <source>
        <dbReference type="ARBA" id="ARBA00023136"/>
    </source>
</evidence>
<feature type="transmembrane region" description="Helical" evidence="8">
    <location>
        <begin position="32"/>
        <end position="55"/>
    </location>
</feature>
<dbReference type="GO" id="GO:0010043">
    <property type="term" value="P:response to zinc ion"/>
    <property type="evidence" value="ECO:0007669"/>
    <property type="project" value="TreeGrafter"/>
</dbReference>
<dbReference type="InterPro" id="IPR001626">
    <property type="entry name" value="ABC_TroCD"/>
</dbReference>
<evidence type="ECO:0000256" key="4">
    <source>
        <dbReference type="ARBA" id="ARBA00022989"/>
    </source>
</evidence>
<evidence type="ECO:0000256" key="8">
    <source>
        <dbReference type="SAM" id="Phobius"/>
    </source>
</evidence>
<evidence type="ECO:0000256" key="2">
    <source>
        <dbReference type="ARBA" id="ARBA00008034"/>
    </source>
</evidence>
<dbReference type="AlphaFoldDB" id="A0A1I4PZ57"/>
<evidence type="ECO:0000256" key="1">
    <source>
        <dbReference type="ARBA" id="ARBA00004141"/>
    </source>
</evidence>
<feature type="transmembrane region" description="Helical" evidence="8">
    <location>
        <begin position="224"/>
        <end position="242"/>
    </location>
</feature>
<feature type="transmembrane region" description="Helical" evidence="8">
    <location>
        <begin position="128"/>
        <end position="147"/>
    </location>
</feature>
<dbReference type="EMBL" id="FOUE01000003">
    <property type="protein sequence ID" value="SFM33044.1"/>
    <property type="molecule type" value="Genomic_DNA"/>
</dbReference>
<comment type="subcellular location">
    <subcellularLocation>
        <location evidence="6">Cell membrane</location>
        <topology evidence="6">Multi-pass membrane protein</topology>
    </subcellularLocation>
    <subcellularLocation>
        <location evidence="1">Membrane</location>
        <topology evidence="1">Multi-pass membrane protein</topology>
    </subcellularLocation>
</comment>
<proteinExistence type="inferred from homology"/>
<organism evidence="9 10">
    <name type="scientific">Marinobacter zhejiangensis</name>
    <dbReference type="NCBI Taxonomy" id="488535"/>
    <lineage>
        <taxon>Bacteria</taxon>
        <taxon>Pseudomonadati</taxon>
        <taxon>Pseudomonadota</taxon>
        <taxon>Gammaproteobacteria</taxon>
        <taxon>Pseudomonadales</taxon>
        <taxon>Marinobacteraceae</taxon>
        <taxon>Marinobacter</taxon>
    </lineage>
</organism>
<dbReference type="STRING" id="488535.SAMN04487963_2087"/>
<dbReference type="PANTHER" id="PTHR30477:SF19">
    <property type="entry name" value="METAL ABC TRANSPORTER PERMEASE"/>
    <property type="match status" value="1"/>
</dbReference>
<dbReference type="InterPro" id="IPR037294">
    <property type="entry name" value="ABC_BtuC-like"/>
</dbReference>
<sequence>MTDWLWLSVPVAASALMAVSLVPLGQRVLARGVVFADLAIAQWAALGTLTGRAWMPNHTVAGLPFNSLLFALLAVTLVHLMVQRAAAYREALIGSLYVLGASLATLIVSHNPHGAQHLAQTLNGDLLWVTPSALPTLGIMAALVLAWQALRPSPLQAGLFLPLFAVAVTLTVELAGIYVVFATLIVSPLALCHLRSRGILAAVAAALAGHALGLALSAHFDLPAGPLVVTAIVGVGMLALVTDRPSVSDGKPDAAPSVSKPENR</sequence>
<accession>A0A1I4PZ57</accession>
<dbReference type="SUPFAM" id="SSF81345">
    <property type="entry name" value="ABC transporter involved in vitamin B12 uptake, BtuC"/>
    <property type="match status" value="1"/>
</dbReference>
<keyword evidence="5 8" id="KW-0472">Membrane</keyword>
<dbReference type="GO" id="GO:0043190">
    <property type="term" value="C:ATP-binding cassette (ABC) transporter complex"/>
    <property type="evidence" value="ECO:0007669"/>
    <property type="project" value="InterPro"/>
</dbReference>
<comment type="similarity">
    <text evidence="2 6">Belongs to the ABC-3 integral membrane protein family.</text>
</comment>
<dbReference type="RefSeq" id="WP_175481895.1">
    <property type="nucleotide sequence ID" value="NZ_FOUE01000003.1"/>
</dbReference>
<reference evidence="10" key="1">
    <citation type="submission" date="2016-10" db="EMBL/GenBank/DDBJ databases">
        <authorList>
            <person name="Varghese N."/>
            <person name="Submissions S."/>
        </authorList>
    </citation>
    <scope>NUCLEOTIDE SEQUENCE [LARGE SCALE GENOMIC DNA]</scope>
    <source>
        <strain evidence="10">CGMCC 1.7061</strain>
    </source>
</reference>
<dbReference type="GO" id="GO:0055085">
    <property type="term" value="P:transmembrane transport"/>
    <property type="evidence" value="ECO:0007669"/>
    <property type="project" value="InterPro"/>
</dbReference>
<evidence type="ECO:0000313" key="9">
    <source>
        <dbReference type="EMBL" id="SFM33044.1"/>
    </source>
</evidence>
<feature type="transmembrane region" description="Helical" evidence="8">
    <location>
        <begin position="198"/>
        <end position="217"/>
    </location>
</feature>
<evidence type="ECO:0000256" key="6">
    <source>
        <dbReference type="RuleBase" id="RU003943"/>
    </source>
</evidence>
<protein>
    <submittedName>
        <fullName evidence="9">Zinc/manganese transport system permease protein</fullName>
    </submittedName>
</protein>
<dbReference type="Pfam" id="PF00950">
    <property type="entry name" value="ABC-3"/>
    <property type="match status" value="2"/>
</dbReference>
<evidence type="ECO:0000256" key="7">
    <source>
        <dbReference type="SAM" id="MobiDB-lite"/>
    </source>
</evidence>
<feature type="region of interest" description="Disordered" evidence="7">
    <location>
        <begin position="245"/>
        <end position="264"/>
    </location>
</feature>
<keyword evidence="4 8" id="KW-1133">Transmembrane helix</keyword>
<keyword evidence="6" id="KW-0813">Transport</keyword>